<dbReference type="Proteomes" id="UP000053890">
    <property type="component" value="Unassembled WGS sequence"/>
</dbReference>
<feature type="region of interest" description="Disordered" evidence="1">
    <location>
        <begin position="130"/>
        <end position="153"/>
    </location>
</feature>
<reference evidence="2 3" key="1">
    <citation type="journal article" date="2015" name="Front. Microbiol.">
        <title>Genome sequence of the plant growth promoting endophytic yeast Rhodotorula graminis WP1.</title>
        <authorList>
            <person name="Firrincieli A."/>
            <person name="Otillar R."/>
            <person name="Salamov A."/>
            <person name="Schmutz J."/>
            <person name="Khan Z."/>
            <person name="Redman R.S."/>
            <person name="Fleck N.D."/>
            <person name="Lindquist E."/>
            <person name="Grigoriev I.V."/>
            <person name="Doty S.L."/>
        </authorList>
    </citation>
    <scope>NUCLEOTIDE SEQUENCE [LARGE SCALE GENOMIC DNA]</scope>
    <source>
        <strain evidence="2 3">WP1</strain>
    </source>
</reference>
<feature type="compositionally biased region" description="Pro residues" evidence="1">
    <location>
        <begin position="812"/>
        <end position="831"/>
    </location>
</feature>
<dbReference type="GeneID" id="28976692"/>
<gene>
    <name evidence="2" type="ORF">RHOBADRAFT_52244</name>
</gene>
<feature type="compositionally biased region" description="Low complexity" evidence="1">
    <location>
        <begin position="135"/>
        <end position="153"/>
    </location>
</feature>
<feature type="region of interest" description="Disordered" evidence="1">
    <location>
        <begin position="865"/>
        <end position="908"/>
    </location>
</feature>
<name>A0A194S6N0_RHOGW</name>
<evidence type="ECO:0000313" key="2">
    <source>
        <dbReference type="EMBL" id="KPV76204.1"/>
    </source>
</evidence>
<dbReference type="OMA" id="CVFHESH"/>
<feature type="region of interest" description="Disordered" evidence="1">
    <location>
        <begin position="1"/>
        <end position="43"/>
    </location>
</feature>
<feature type="compositionally biased region" description="Polar residues" evidence="1">
    <location>
        <begin position="835"/>
        <end position="844"/>
    </location>
</feature>
<feature type="compositionally biased region" description="Low complexity" evidence="1">
    <location>
        <begin position="796"/>
        <end position="811"/>
    </location>
</feature>
<evidence type="ECO:0000313" key="3">
    <source>
        <dbReference type="Proteomes" id="UP000053890"/>
    </source>
</evidence>
<keyword evidence="3" id="KW-1185">Reference proteome</keyword>
<dbReference type="RefSeq" id="XP_018272253.1">
    <property type="nucleotide sequence ID" value="XM_018416244.1"/>
</dbReference>
<dbReference type="OrthoDB" id="4454541at2759"/>
<organism evidence="2 3">
    <name type="scientific">Rhodotorula graminis (strain WP1)</name>
    <dbReference type="NCBI Taxonomy" id="578459"/>
    <lineage>
        <taxon>Eukaryota</taxon>
        <taxon>Fungi</taxon>
        <taxon>Dikarya</taxon>
        <taxon>Basidiomycota</taxon>
        <taxon>Pucciniomycotina</taxon>
        <taxon>Microbotryomycetes</taxon>
        <taxon>Sporidiobolales</taxon>
        <taxon>Sporidiobolaceae</taxon>
        <taxon>Rhodotorula</taxon>
    </lineage>
</organism>
<dbReference type="AlphaFoldDB" id="A0A194S6N0"/>
<evidence type="ECO:0008006" key="4">
    <source>
        <dbReference type="Google" id="ProtNLM"/>
    </source>
</evidence>
<dbReference type="EMBL" id="KQ474076">
    <property type="protein sequence ID" value="KPV76204.1"/>
    <property type="molecule type" value="Genomic_DNA"/>
</dbReference>
<feature type="compositionally biased region" description="Low complexity" evidence="1">
    <location>
        <begin position="73"/>
        <end position="92"/>
    </location>
</feature>
<sequence length="962" mass="100605">MSYNADTPADAGPSSASTSTRPATASRQAGQAKPAKVKLTRSKAACDACHKAKHWGIDCLFPSAAGPTPSVKSNASRSSTPTRPTRGTAPIAPAVALPPPPPASFQHPYQFPPPPPPLYTFTTTALPASVSGGVTPASTATAPHPSAPGGTTPDVAEQLKRMNERLESLESALARATSLAAGPAPAASALFASHGHGPSHAGSESSPMAAGITPRSTHAVAAEAHHDGAGANAVETAGEAMAVEGLVDLGAAQARGADGTAAQATWESIKPDVLGRGIMTLDECDAEFDFYFAHLQPWTALLSTTLDRHPLVVRERSPLLFHSILLVTLYYRPRTPANLALYRAVSSILDSILAPQILCPQPDQLSFDFCRAAHLLLLYKPVQYSALNARGISDPAQIESASKINVRASWMLRLLVSRVSAFVGLPSVANSFALAFANQHISPIPEALIAQERLYLGCVFHESHGALQSGKTANFDPHAASHTTRLFAQLRNQPSDVRLAASVELVAHAATALNARAAAAGAESGGGGNGVPDEDDLRRFDDDLEAWHEYWAPLVASAQAHDGADSVAWSLWYPYASFARLNLRGAAFNKWKAERKDRAAGQPGGGAGAGAGQAALEVDERENIAIAAEVAQEMMLAITVDGDELRSGRRGARAEWRSETGPLVPDPEVVRTLKYASDSLTCVMFSYAIIFLGKLANEGLLRPDLTVIDAGSPPLPPMPMSPNDRLCRLFQLGADFLDAIAPTPHHPAVRQAAFLRKVLDAAISGRRSTTSAPSSPKLGAKTSPFAPHALSRELESAAARQSEQQRQQSRPLGPPALAPATVPPPPLPPPHRAQHPSSTHASGFSSTIAANGSAAAALSAHGDFSLSTSYQPTPMHSPPPPSQQQQQAEHLQRGDGAGSSSASHIAPPPVVEDPFAALLSGVSPSMYDAGQAFFALDAGIDWSALSGTHDAQGLGQGGYSLF</sequence>
<feature type="region of interest" description="Disordered" evidence="1">
    <location>
        <begin position="64"/>
        <end position="92"/>
    </location>
</feature>
<protein>
    <recommendedName>
        <fullName evidence="4">Transcription factor domain-containing protein</fullName>
    </recommendedName>
</protein>
<evidence type="ECO:0000256" key="1">
    <source>
        <dbReference type="SAM" id="MobiDB-lite"/>
    </source>
</evidence>
<proteinExistence type="predicted"/>
<feature type="region of interest" description="Disordered" evidence="1">
    <location>
        <begin position="190"/>
        <end position="217"/>
    </location>
</feature>
<feature type="region of interest" description="Disordered" evidence="1">
    <location>
        <begin position="793"/>
        <end position="845"/>
    </location>
</feature>
<dbReference type="STRING" id="578459.A0A194S6N0"/>
<feature type="compositionally biased region" description="Low complexity" evidence="1">
    <location>
        <begin position="13"/>
        <end position="27"/>
    </location>
</feature>
<accession>A0A194S6N0</accession>